<dbReference type="Proteomes" id="UP001595807">
    <property type="component" value="Unassembled WGS sequence"/>
</dbReference>
<gene>
    <name evidence="2" type="ORF">ACFORF_08360</name>
</gene>
<protein>
    <submittedName>
        <fullName evidence="2">Uncharacterized protein</fullName>
    </submittedName>
</protein>
<proteinExistence type="predicted"/>
<keyword evidence="1" id="KW-0812">Transmembrane</keyword>
<dbReference type="EMBL" id="JBHRZV010000050">
    <property type="protein sequence ID" value="MFC3928572.1"/>
    <property type="molecule type" value="Genomic_DNA"/>
</dbReference>
<keyword evidence="1" id="KW-0472">Membrane</keyword>
<feature type="transmembrane region" description="Helical" evidence="1">
    <location>
        <begin position="108"/>
        <end position="125"/>
    </location>
</feature>
<reference evidence="3" key="1">
    <citation type="journal article" date="2019" name="Int. J. Syst. Evol. Microbiol.">
        <title>The Global Catalogue of Microorganisms (GCM) 10K type strain sequencing project: providing services to taxonomists for standard genome sequencing and annotation.</title>
        <authorList>
            <consortium name="The Broad Institute Genomics Platform"/>
            <consortium name="The Broad Institute Genome Sequencing Center for Infectious Disease"/>
            <person name="Wu L."/>
            <person name="Ma J."/>
        </authorList>
    </citation>
    <scope>NUCLEOTIDE SEQUENCE [LARGE SCALE GENOMIC DNA]</scope>
    <source>
        <strain evidence="3">CCUG 67170</strain>
    </source>
</reference>
<dbReference type="RefSeq" id="WP_380427252.1">
    <property type="nucleotide sequence ID" value="NZ_JBHRZV010000050.1"/>
</dbReference>
<comment type="caution">
    <text evidence="2">The sequence shown here is derived from an EMBL/GenBank/DDBJ whole genome shotgun (WGS) entry which is preliminary data.</text>
</comment>
<organism evidence="2 3">
    <name type="scientific">Streptococcus caprae</name>
    <dbReference type="NCBI Taxonomy" id="1640501"/>
    <lineage>
        <taxon>Bacteria</taxon>
        <taxon>Bacillati</taxon>
        <taxon>Bacillota</taxon>
        <taxon>Bacilli</taxon>
        <taxon>Lactobacillales</taxon>
        <taxon>Streptococcaceae</taxon>
        <taxon>Streptococcus</taxon>
    </lineage>
</organism>
<evidence type="ECO:0000313" key="3">
    <source>
        <dbReference type="Proteomes" id="UP001595807"/>
    </source>
</evidence>
<keyword evidence="1" id="KW-1133">Transmembrane helix</keyword>
<name>A0ABV8CWY6_9STRE</name>
<feature type="transmembrane region" description="Helical" evidence="1">
    <location>
        <begin position="85"/>
        <end position="102"/>
    </location>
</feature>
<keyword evidence="3" id="KW-1185">Reference proteome</keyword>
<evidence type="ECO:0000313" key="2">
    <source>
        <dbReference type="EMBL" id="MFC3928572.1"/>
    </source>
</evidence>
<accession>A0ABV8CWY6</accession>
<feature type="transmembrane region" description="Helical" evidence="1">
    <location>
        <begin position="45"/>
        <end position="65"/>
    </location>
</feature>
<sequence>MTESSPKLLTISLYVLIIYHSLTILTSLLSVVSSLGFLSNPEQNVGIAMIFILGLAEILFSTYVIWMTWTNLKHLKTQTGSFDSIPYYIAIALVLLSLPYLFASINWTGLAFSLCYLAFLIAIIFQDSKV</sequence>
<feature type="transmembrane region" description="Helical" evidence="1">
    <location>
        <begin position="12"/>
        <end position="39"/>
    </location>
</feature>
<evidence type="ECO:0000256" key="1">
    <source>
        <dbReference type="SAM" id="Phobius"/>
    </source>
</evidence>